<accession>A0A395WCA5</accession>
<reference evidence="4 5" key="1">
    <citation type="submission" date="2018-08" db="EMBL/GenBank/DDBJ databases">
        <title>A genome reference for cultivated species of the human gut microbiota.</title>
        <authorList>
            <person name="Zou Y."/>
            <person name="Xue W."/>
            <person name="Luo G."/>
        </authorList>
    </citation>
    <scope>NUCLEOTIDE SEQUENCE [LARGE SCALE GENOMIC DNA]</scope>
    <source>
        <strain evidence="4 5">AF15-20</strain>
    </source>
</reference>
<dbReference type="SUPFAM" id="SSF53448">
    <property type="entry name" value="Nucleotide-diphospho-sugar transferases"/>
    <property type="match status" value="1"/>
</dbReference>
<dbReference type="Pfam" id="PF00535">
    <property type="entry name" value="Glycos_transf_2"/>
    <property type="match status" value="1"/>
</dbReference>
<evidence type="ECO:0000313" key="4">
    <source>
        <dbReference type="EMBL" id="RGU92707.1"/>
    </source>
</evidence>
<protein>
    <submittedName>
        <fullName evidence="4">Glycosyltransferase</fullName>
    </submittedName>
</protein>
<evidence type="ECO:0000256" key="2">
    <source>
        <dbReference type="ARBA" id="ARBA00022679"/>
    </source>
</evidence>
<evidence type="ECO:0000256" key="1">
    <source>
        <dbReference type="ARBA" id="ARBA00022676"/>
    </source>
</evidence>
<dbReference type="Proteomes" id="UP000265489">
    <property type="component" value="Unassembled WGS sequence"/>
</dbReference>
<dbReference type="GeneID" id="66579690"/>
<dbReference type="Gene3D" id="3.90.550.10">
    <property type="entry name" value="Spore Coat Polysaccharide Biosynthesis Protein SpsA, Chain A"/>
    <property type="match status" value="1"/>
</dbReference>
<dbReference type="InterPro" id="IPR029044">
    <property type="entry name" value="Nucleotide-diphossugar_trans"/>
</dbReference>
<dbReference type="RefSeq" id="WP_003865922.1">
    <property type="nucleotide sequence ID" value="NZ_CABLCL010000109.1"/>
</dbReference>
<dbReference type="CDD" id="cd00761">
    <property type="entry name" value="Glyco_tranf_GTA_type"/>
    <property type="match status" value="1"/>
</dbReference>
<organism evidence="4 5">
    <name type="scientific">Holdemanella biformis</name>
    <dbReference type="NCBI Taxonomy" id="1735"/>
    <lineage>
        <taxon>Bacteria</taxon>
        <taxon>Bacillati</taxon>
        <taxon>Bacillota</taxon>
        <taxon>Erysipelotrichia</taxon>
        <taxon>Erysipelotrichales</taxon>
        <taxon>Erysipelotrichaceae</taxon>
        <taxon>Holdemanella</taxon>
    </lineage>
</organism>
<feature type="domain" description="Glycosyltransferase 2-like" evidence="3">
    <location>
        <begin position="5"/>
        <end position="118"/>
    </location>
</feature>
<evidence type="ECO:0000313" key="5">
    <source>
        <dbReference type="Proteomes" id="UP000265489"/>
    </source>
</evidence>
<gene>
    <name evidence="4" type="ORF">DWW32_04645</name>
</gene>
<name>A0A395WCA5_9FIRM</name>
<proteinExistence type="predicted"/>
<dbReference type="AlphaFoldDB" id="A0A395WCA5"/>
<dbReference type="EMBL" id="QRYQ01000005">
    <property type="protein sequence ID" value="RGU92707.1"/>
    <property type="molecule type" value="Genomic_DNA"/>
</dbReference>
<comment type="caution">
    <text evidence="4">The sequence shown here is derived from an EMBL/GenBank/DDBJ whole genome shotgun (WGS) entry which is preliminary data.</text>
</comment>
<sequence>MYKVSILIPVYNVEKYLSKCLESILLQTYKNIEIIIINDGTTDSSLDIANLYASKYDFIHVYSYENAGISTTRNRALEKATGDYYLFVDSDDYLDPKMIEKMVDRAIQTNSDIVTCGYCIEYKGLSIPVSPMRKQTMDSLSALRALSQNKGINNYPWGKLYAASCFKNVLFPDEKKGFEDTYTVFKAIYNANRISIMPNCYYHYVKRPGSLTDHMDIVQAYEMRAAYEYQELCLHQWFPEENFYYDINFYNSDMVILYTLIFFYSRKDQPVYVPAVIDWSKINIFYKIGYRVWRFIACIKFGWSLKWQEN</sequence>
<keyword evidence="1" id="KW-0328">Glycosyltransferase</keyword>
<dbReference type="PANTHER" id="PTHR22916:SF51">
    <property type="entry name" value="GLYCOSYLTRANSFERASE EPSH-RELATED"/>
    <property type="match status" value="1"/>
</dbReference>
<dbReference type="PANTHER" id="PTHR22916">
    <property type="entry name" value="GLYCOSYLTRANSFERASE"/>
    <property type="match status" value="1"/>
</dbReference>
<dbReference type="GO" id="GO:0016757">
    <property type="term" value="F:glycosyltransferase activity"/>
    <property type="evidence" value="ECO:0007669"/>
    <property type="project" value="UniProtKB-KW"/>
</dbReference>
<keyword evidence="2 4" id="KW-0808">Transferase</keyword>
<dbReference type="InterPro" id="IPR001173">
    <property type="entry name" value="Glyco_trans_2-like"/>
</dbReference>
<evidence type="ECO:0000259" key="3">
    <source>
        <dbReference type="Pfam" id="PF00535"/>
    </source>
</evidence>